<dbReference type="NCBIfam" id="TIGR00879">
    <property type="entry name" value="SP"/>
    <property type="match status" value="1"/>
</dbReference>
<evidence type="ECO:0000256" key="5">
    <source>
        <dbReference type="ARBA" id="ARBA00022989"/>
    </source>
</evidence>
<reference evidence="11 12" key="1">
    <citation type="submission" date="2023-08" db="EMBL/GenBank/DDBJ databases">
        <title>Black Yeasts Isolated from many extreme environments.</title>
        <authorList>
            <person name="Coleine C."/>
            <person name="Stajich J.E."/>
            <person name="Selbmann L."/>
        </authorList>
    </citation>
    <scope>NUCLEOTIDE SEQUENCE [LARGE SCALE GENOMIC DNA]</scope>
    <source>
        <strain evidence="11 12">CCFEE 536</strain>
    </source>
</reference>
<keyword evidence="5 9" id="KW-1133">Transmembrane helix</keyword>
<comment type="subcellular location">
    <subcellularLocation>
        <location evidence="1">Membrane</location>
        <topology evidence="1">Multi-pass membrane protein</topology>
    </subcellularLocation>
</comment>
<dbReference type="PROSITE" id="PS00217">
    <property type="entry name" value="SUGAR_TRANSPORT_2"/>
    <property type="match status" value="1"/>
</dbReference>
<feature type="transmembrane region" description="Helical" evidence="9">
    <location>
        <begin position="184"/>
        <end position="202"/>
    </location>
</feature>
<dbReference type="PANTHER" id="PTHR48022:SF28">
    <property type="entry name" value="MAJOR FACILITATOR SUPERFAMILY (MFS) PROFILE DOMAIN-CONTAINING PROTEIN-RELATED"/>
    <property type="match status" value="1"/>
</dbReference>
<dbReference type="InterPro" id="IPR003663">
    <property type="entry name" value="Sugar/inositol_transpt"/>
</dbReference>
<feature type="transmembrane region" description="Helical" evidence="9">
    <location>
        <begin position="250"/>
        <end position="272"/>
    </location>
</feature>
<feature type="transmembrane region" description="Helical" evidence="9">
    <location>
        <begin position="6"/>
        <end position="27"/>
    </location>
</feature>
<keyword evidence="4 9" id="KW-0812">Transmembrane</keyword>
<dbReference type="Proteomes" id="UP001357485">
    <property type="component" value="Unassembled WGS sequence"/>
</dbReference>
<dbReference type="InterPro" id="IPR050360">
    <property type="entry name" value="MFS_Sugar_Transporters"/>
</dbReference>
<comment type="caution">
    <text evidence="11">The sequence shown here is derived from an EMBL/GenBank/DDBJ whole genome shotgun (WGS) entry which is preliminary data.</text>
</comment>
<feature type="transmembrane region" description="Helical" evidence="9">
    <location>
        <begin position="345"/>
        <end position="365"/>
    </location>
</feature>
<feature type="transmembrane region" description="Helical" evidence="9">
    <location>
        <begin position="278"/>
        <end position="299"/>
    </location>
</feature>
<dbReference type="InterPro" id="IPR020846">
    <property type="entry name" value="MFS_dom"/>
</dbReference>
<evidence type="ECO:0000256" key="6">
    <source>
        <dbReference type="ARBA" id="ARBA00023136"/>
    </source>
</evidence>
<evidence type="ECO:0000256" key="1">
    <source>
        <dbReference type="ARBA" id="ARBA00004141"/>
    </source>
</evidence>
<dbReference type="PROSITE" id="PS50850">
    <property type="entry name" value="MFS"/>
    <property type="match status" value="1"/>
</dbReference>
<evidence type="ECO:0000256" key="9">
    <source>
        <dbReference type="SAM" id="Phobius"/>
    </source>
</evidence>
<protein>
    <recommendedName>
        <fullName evidence="10">Major facilitator superfamily (MFS) profile domain-containing protein</fullName>
    </recommendedName>
</protein>
<sequence>MIIAGASTMIIGTVILASATTLAQLLVGRIVTGIGNGFNSSNIPVYQSELCDASIRGRLVSLQGTITIVGLCVAYWMDYGLSFVSGPVQWRLPIAFQGLFAIGLLFQILPLPESPRWLIEAEQKDKASEVLARLVLGDKADVTHPDVVHQSRQIETSLAIESAGGPFRYKELLQGGEVQNFRRIVLCCAVNLMQQFTGANMINYYAPVVYQNAMGLSRNMSLILGGCTSMTYLAASFIPLWTVDRYGRRALLMFSAAGMCFCFSMTSILLSVGSLGAAYSATAMVFLFQVFLGVGWLPIPWLCPAELTTTRIRSRGQSIGVFLNWMCVFTVVQITPIAIGNIGWHTFIIFAIFCALWVPIVYAFFPETNQLELEDLDHIFAGGDKITRGVWGAKGGYTVRRHAHERDFGRDVGGDKAHDKKAGHGSEESTEEKNEHAYMREV</sequence>
<evidence type="ECO:0000313" key="11">
    <source>
        <dbReference type="EMBL" id="KAK5131588.1"/>
    </source>
</evidence>
<keyword evidence="6 9" id="KW-0472">Membrane</keyword>
<feature type="region of interest" description="Disordered" evidence="8">
    <location>
        <begin position="408"/>
        <end position="442"/>
    </location>
</feature>
<organism evidence="11 12">
    <name type="scientific">Cryomyces antarcticus</name>
    <dbReference type="NCBI Taxonomy" id="329879"/>
    <lineage>
        <taxon>Eukaryota</taxon>
        <taxon>Fungi</taxon>
        <taxon>Dikarya</taxon>
        <taxon>Ascomycota</taxon>
        <taxon>Pezizomycotina</taxon>
        <taxon>Dothideomycetes</taxon>
        <taxon>Dothideomycetes incertae sedis</taxon>
        <taxon>Cryomyces</taxon>
    </lineage>
</organism>
<feature type="transmembrane region" description="Helical" evidence="9">
    <location>
        <begin position="222"/>
        <end position="243"/>
    </location>
</feature>
<keyword evidence="12" id="KW-1185">Reference proteome</keyword>
<comment type="similarity">
    <text evidence="2 7">Belongs to the major facilitator superfamily. Sugar transporter (TC 2.A.1.1) family.</text>
</comment>
<dbReference type="PRINTS" id="PR00171">
    <property type="entry name" value="SUGRTRNSPORT"/>
</dbReference>
<keyword evidence="3 7" id="KW-0813">Transport</keyword>
<accession>A0ABR0KUG4</accession>
<evidence type="ECO:0000256" key="8">
    <source>
        <dbReference type="SAM" id="MobiDB-lite"/>
    </source>
</evidence>
<dbReference type="PANTHER" id="PTHR48022">
    <property type="entry name" value="PLASTIDIC GLUCOSE TRANSPORTER 4"/>
    <property type="match status" value="1"/>
</dbReference>
<name>A0ABR0KUG4_9PEZI</name>
<dbReference type="InterPro" id="IPR005828">
    <property type="entry name" value="MFS_sugar_transport-like"/>
</dbReference>
<gene>
    <name evidence="11" type="ORF">LTR16_000627</name>
</gene>
<evidence type="ECO:0000256" key="4">
    <source>
        <dbReference type="ARBA" id="ARBA00022692"/>
    </source>
</evidence>
<evidence type="ECO:0000256" key="3">
    <source>
        <dbReference type="ARBA" id="ARBA00022448"/>
    </source>
</evidence>
<evidence type="ECO:0000259" key="10">
    <source>
        <dbReference type="PROSITE" id="PS50850"/>
    </source>
</evidence>
<feature type="domain" description="Major facilitator superfamily (MFS) profile" evidence="10">
    <location>
        <begin position="1"/>
        <end position="369"/>
    </location>
</feature>
<dbReference type="Gene3D" id="1.20.1250.20">
    <property type="entry name" value="MFS general substrate transporter like domains"/>
    <property type="match status" value="1"/>
</dbReference>
<dbReference type="EMBL" id="JAVRRA010024636">
    <property type="protein sequence ID" value="KAK5131588.1"/>
    <property type="molecule type" value="Genomic_DNA"/>
</dbReference>
<proteinExistence type="inferred from homology"/>
<feature type="transmembrane region" description="Helical" evidence="9">
    <location>
        <begin position="59"/>
        <end position="77"/>
    </location>
</feature>
<dbReference type="Pfam" id="PF00083">
    <property type="entry name" value="Sugar_tr"/>
    <property type="match status" value="1"/>
</dbReference>
<evidence type="ECO:0000256" key="2">
    <source>
        <dbReference type="ARBA" id="ARBA00010992"/>
    </source>
</evidence>
<dbReference type="InterPro" id="IPR005829">
    <property type="entry name" value="Sugar_transporter_CS"/>
</dbReference>
<feature type="transmembrane region" description="Helical" evidence="9">
    <location>
        <begin position="319"/>
        <end position="339"/>
    </location>
</feature>
<dbReference type="SUPFAM" id="SSF103473">
    <property type="entry name" value="MFS general substrate transporter"/>
    <property type="match status" value="1"/>
</dbReference>
<evidence type="ECO:0000256" key="7">
    <source>
        <dbReference type="RuleBase" id="RU003346"/>
    </source>
</evidence>
<dbReference type="InterPro" id="IPR036259">
    <property type="entry name" value="MFS_trans_sf"/>
</dbReference>
<evidence type="ECO:0000313" key="12">
    <source>
        <dbReference type="Proteomes" id="UP001357485"/>
    </source>
</evidence>
<feature type="transmembrane region" description="Helical" evidence="9">
    <location>
        <begin position="89"/>
        <end position="109"/>
    </location>
</feature>